<reference evidence="1 2" key="1">
    <citation type="submission" date="2016-11" db="EMBL/GenBank/DDBJ databases">
        <authorList>
            <person name="Jaros S."/>
            <person name="Januszkiewicz K."/>
            <person name="Wedrychowicz H."/>
        </authorList>
    </citation>
    <scope>NUCLEOTIDE SEQUENCE [LARGE SCALE GENOMIC DNA]</scope>
    <source>
        <strain evidence="1 2">DSM 17459</strain>
    </source>
</reference>
<evidence type="ECO:0000313" key="1">
    <source>
        <dbReference type="EMBL" id="SHF15026.1"/>
    </source>
</evidence>
<dbReference type="EMBL" id="FQVI01000014">
    <property type="protein sequence ID" value="SHF15026.1"/>
    <property type="molecule type" value="Genomic_DNA"/>
</dbReference>
<name>A0A1M4ZBR1_9CLOT</name>
<dbReference type="STRING" id="1122155.SAMN02745158_02696"/>
<evidence type="ECO:0000313" key="2">
    <source>
        <dbReference type="Proteomes" id="UP000184245"/>
    </source>
</evidence>
<accession>A0A1M4ZBR1</accession>
<dbReference type="OrthoDB" id="1779368at2"/>
<sequence length="169" mass="19625">MIFDFYPWKMDIDIKATEQLYERKDYAKDRNANQTMLEAMSEKQKDFFVSVGVDILKAKVTEKVYNIPSDGELSGGKIYSRTLDFLMCGKFLSIPDYQEEIYSDEDIFGMNFPDSLQVISMPEEQKIPVFDIDGWGCVFKHPLFRFGEEDVTKWDCGYIAGTILLMKDL</sequence>
<dbReference type="Proteomes" id="UP000184245">
    <property type="component" value="Unassembled WGS sequence"/>
</dbReference>
<keyword evidence="2" id="KW-1185">Reference proteome</keyword>
<gene>
    <name evidence="1" type="ORF">SAMN02745158_02696</name>
</gene>
<proteinExistence type="predicted"/>
<protein>
    <submittedName>
        <fullName evidence="1">Uncharacterized protein</fullName>
    </submittedName>
</protein>
<organism evidence="1 2">
    <name type="scientific">Lactonifactor longoviformis DSM 17459</name>
    <dbReference type="NCBI Taxonomy" id="1122155"/>
    <lineage>
        <taxon>Bacteria</taxon>
        <taxon>Bacillati</taxon>
        <taxon>Bacillota</taxon>
        <taxon>Clostridia</taxon>
        <taxon>Eubacteriales</taxon>
        <taxon>Clostridiaceae</taxon>
        <taxon>Lactonifactor</taxon>
    </lineage>
</organism>
<dbReference type="RefSeq" id="WP_072852581.1">
    <property type="nucleotide sequence ID" value="NZ_FQVI01000014.1"/>
</dbReference>
<dbReference type="AlphaFoldDB" id="A0A1M4ZBR1"/>